<feature type="transmembrane region" description="Helical" evidence="1">
    <location>
        <begin position="35"/>
        <end position="68"/>
    </location>
</feature>
<dbReference type="AlphaFoldDB" id="A0A4C2EFS5"/>
<keyword evidence="1" id="KW-0812">Transmembrane</keyword>
<organism evidence="2 3">
    <name type="scientific">Haloarcula mannanilytica</name>
    <dbReference type="NCBI Taxonomy" id="2509225"/>
    <lineage>
        <taxon>Archaea</taxon>
        <taxon>Methanobacteriati</taxon>
        <taxon>Methanobacteriota</taxon>
        <taxon>Stenosarchaea group</taxon>
        <taxon>Halobacteria</taxon>
        <taxon>Halobacteriales</taxon>
        <taxon>Haloarculaceae</taxon>
        <taxon>Haloarcula</taxon>
    </lineage>
</organism>
<comment type="caution">
    <text evidence="2">The sequence shown here is derived from an EMBL/GenBank/DDBJ whole genome shotgun (WGS) entry which is preliminary data.</text>
</comment>
<evidence type="ECO:0000313" key="3">
    <source>
        <dbReference type="Proteomes" id="UP000304382"/>
    </source>
</evidence>
<keyword evidence="3" id="KW-1185">Reference proteome</keyword>
<keyword evidence="1" id="KW-0472">Membrane</keyword>
<gene>
    <name evidence="2" type="ORF">Harman_11470</name>
</gene>
<dbReference type="Proteomes" id="UP000304382">
    <property type="component" value="Unassembled WGS sequence"/>
</dbReference>
<dbReference type="EMBL" id="BIXZ01000001">
    <property type="protein sequence ID" value="GCF13212.1"/>
    <property type="molecule type" value="Genomic_DNA"/>
</dbReference>
<accession>A0A4C2EFS5</accession>
<evidence type="ECO:0000256" key="1">
    <source>
        <dbReference type="SAM" id="Phobius"/>
    </source>
</evidence>
<proteinExistence type="predicted"/>
<name>A0A4C2EFS5_9EURY</name>
<protein>
    <submittedName>
        <fullName evidence="2">Uncharacterized protein</fullName>
    </submittedName>
</protein>
<evidence type="ECO:0000313" key="2">
    <source>
        <dbReference type="EMBL" id="GCF13212.1"/>
    </source>
</evidence>
<reference evidence="2 3" key="1">
    <citation type="submission" date="2019-02" db="EMBL/GenBank/DDBJ databases">
        <title>Haloarcula mannanilyticum sp. nov., a mannan degrading haloarchaeon isolated from commercial salt.</title>
        <authorList>
            <person name="Enomoto S."/>
            <person name="Shimane Y."/>
            <person name="Kamekura M."/>
            <person name="Ito T."/>
            <person name="Moriya O."/>
            <person name="Ihara K."/>
            <person name="Takahashi-Ando N."/>
            <person name="Fukushima Y."/>
            <person name="Yoshida Y."/>
            <person name="Usama R."/>
            <person name="Takai K."/>
            <person name="Minegishi H."/>
        </authorList>
    </citation>
    <scope>NUCLEOTIDE SEQUENCE [LARGE SCALE GENOMIC DNA]</scope>
    <source>
        <strain evidence="2 3">MD130-1</strain>
    </source>
</reference>
<keyword evidence="1" id="KW-1133">Transmembrane helix</keyword>
<sequence>MWLPPTKSTWVHANAGIRQIRRAALRESEMKISTIVLLLGVVLFVLPVPGTFIGGGLVLVVGALARWFGL</sequence>